<evidence type="ECO:0000256" key="16">
    <source>
        <dbReference type="ARBA" id="ARBA00049551"/>
    </source>
</evidence>
<feature type="transmembrane region" description="Helical" evidence="17">
    <location>
        <begin position="324"/>
        <end position="346"/>
    </location>
</feature>
<dbReference type="Pfam" id="PF00361">
    <property type="entry name" value="Proton_antipo_M"/>
    <property type="match status" value="1"/>
</dbReference>
<accession>Q94W25</accession>
<evidence type="ECO:0000256" key="14">
    <source>
        <dbReference type="ARBA" id="ARBA00023128"/>
    </source>
</evidence>
<feature type="transmembrane region" description="Helical" evidence="17">
    <location>
        <begin position="60"/>
        <end position="80"/>
    </location>
</feature>
<comment type="function">
    <text evidence="17">Core subunit of the mitochondrial membrane respiratory chain NADH dehydrogenase (Complex I) which catalyzes electron transfer from NADH through the respiratory chain, using ubiquinone as an electron acceptor. Essential for the catalytic activity and assembly of complex I.</text>
</comment>
<evidence type="ECO:0000313" key="20">
    <source>
        <dbReference type="EMBL" id="AAL16640.1"/>
    </source>
</evidence>
<evidence type="ECO:0000259" key="18">
    <source>
        <dbReference type="Pfam" id="PF00361"/>
    </source>
</evidence>
<dbReference type="GO" id="GO:0008137">
    <property type="term" value="F:NADH dehydrogenase (ubiquinone) activity"/>
    <property type="evidence" value="ECO:0007669"/>
    <property type="project" value="UniProtKB-EC"/>
</dbReference>
<dbReference type="InterPro" id="IPR001750">
    <property type="entry name" value="ND/Mrp_TM"/>
</dbReference>
<evidence type="ECO:0000256" key="15">
    <source>
        <dbReference type="ARBA" id="ARBA00023136"/>
    </source>
</evidence>
<evidence type="ECO:0000256" key="7">
    <source>
        <dbReference type="ARBA" id="ARBA00022692"/>
    </source>
</evidence>
<keyword evidence="6 17" id="KW-0679">Respiratory chain</keyword>
<keyword evidence="12 17" id="KW-0520">NAD</keyword>
<dbReference type="Pfam" id="PF06444">
    <property type="entry name" value="NADH_dehy_S2_C"/>
    <property type="match status" value="1"/>
</dbReference>
<geneLocation type="mitochondrion" evidence="20"/>
<dbReference type="InterPro" id="IPR050175">
    <property type="entry name" value="Complex_I_Subunit_2"/>
</dbReference>
<evidence type="ECO:0000256" key="4">
    <source>
        <dbReference type="ARBA" id="ARBA00021008"/>
    </source>
</evidence>
<dbReference type="InterPro" id="IPR003917">
    <property type="entry name" value="NADH_UbQ_OxRdtase_chain2"/>
</dbReference>
<name>Q94W25_CORDC</name>
<feature type="domain" description="NADH dehydrogenase subunit 2 C-terminal" evidence="19">
    <location>
        <begin position="289"/>
        <end position="342"/>
    </location>
</feature>
<dbReference type="EC" id="7.1.1.2" evidence="3 17"/>
<reference evidence="20" key="1">
    <citation type="journal article" date="2003" name="Mol. Phylogenet. Evol.">
        <title>Molecular phylogeny of the gobioid fishes (Teleostei: Perciformes: Gobioidei).</title>
        <authorList>
            <person name="Thacker C.E."/>
        </authorList>
    </citation>
    <scope>NUCLEOTIDE SEQUENCE</scope>
    <source>
        <strain evidence="20">CORYDIC</strain>
    </source>
</reference>
<dbReference type="GO" id="GO:0006120">
    <property type="term" value="P:mitochondrial electron transport, NADH to ubiquinone"/>
    <property type="evidence" value="ECO:0007669"/>
    <property type="project" value="InterPro"/>
</dbReference>
<dbReference type="GO" id="GO:0005743">
    <property type="term" value="C:mitochondrial inner membrane"/>
    <property type="evidence" value="ECO:0007669"/>
    <property type="project" value="UniProtKB-SubCell"/>
</dbReference>
<evidence type="ECO:0000256" key="17">
    <source>
        <dbReference type="RuleBase" id="RU003403"/>
    </source>
</evidence>
<sequence length="348" mass="37771">MSPYVMTLLLATLGLGTTVTFASSHWILAWMGLEINTLAMIPLMTRHYHPRNIEAATKYFLVQASAAATLLMATLVNAWLTGQWNIHMLSHPAAVTMVTLALCLKLGLAPLHTWLPEVLQGVDLFTGLILSTWQKLAPFVLLLQLSTHNQSLLLMLALASTLIGAEGGLNQTQNSEDLAYSSIANLGWMILTLQFNPSLTVLALSMYIITTTATFVSLMINKVTTLNSLSMTAKKAPVLAMMLPAALLSLAGLPPLSGFLPKWFILQEVIKQGLPLIATFVAFSTLISLFFYLRLTYMVTLTIALNNLTGTAPWRLPRKGSLPALASTLTLSATLLPLAPTLQALIFL</sequence>
<feature type="transmembrane region" description="Helical" evidence="17">
    <location>
        <begin position="236"/>
        <end position="253"/>
    </location>
</feature>
<keyword evidence="13 17" id="KW-0830">Ubiquinone</keyword>
<feature type="transmembrane region" description="Helical" evidence="17">
    <location>
        <begin position="273"/>
        <end position="293"/>
    </location>
</feature>
<evidence type="ECO:0000256" key="6">
    <source>
        <dbReference type="ARBA" id="ARBA00022660"/>
    </source>
</evidence>
<keyword evidence="5" id="KW-0813">Transport</keyword>
<comment type="similarity">
    <text evidence="2 17">Belongs to the complex I subunit 2 family.</text>
</comment>
<keyword evidence="15 17" id="KW-0472">Membrane</keyword>
<evidence type="ECO:0000256" key="8">
    <source>
        <dbReference type="ARBA" id="ARBA00022792"/>
    </source>
</evidence>
<keyword evidence="9 17" id="KW-1278">Translocase</keyword>
<evidence type="ECO:0000256" key="2">
    <source>
        <dbReference type="ARBA" id="ARBA00007012"/>
    </source>
</evidence>
<evidence type="ECO:0000256" key="10">
    <source>
        <dbReference type="ARBA" id="ARBA00022982"/>
    </source>
</evidence>
<evidence type="ECO:0000256" key="9">
    <source>
        <dbReference type="ARBA" id="ARBA00022967"/>
    </source>
</evidence>
<keyword evidence="14 17" id="KW-0496">Mitochondrion</keyword>
<keyword evidence="8 17" id="KW-0999">Mitochondrion inner membrane</keyword>
<organism evidence="20">
    <name type="scientific">Coryphopterus dicrus</name>
    <name type="common">Colon goby</name>
    <dbReference type="NCBI Taxonomy" id="151714"/>
    <lineage>
        <taxon>Eukaryota</taxon>
        <taxon>Metazoa</taxon>
        <taxon>Chordata</taxon>
        <taxon>Craniata</taxon>
        <taxon>Vertebrata</taxon>
        <taxon>Euteleostomi</taxon>
        <taxon>Actinopterygii</taxon>
        <taxon>Neopterygii</taxon>
        <taxon>Teleostei</taxon>
        <taxon>Neoteleostei</taxon>
        <taxon>Acanthomorphata</taxon>
        <taxon>Gobiaria</taxon>
        <taxon>Gobiiformes</taxon>
        <taxon>Gobioidei</taxon>
        <taxon>Gobiidae</taxon>
        <taxon>Gobiinae</taxon>
        <taxon>Coryphopterus</taxon>
    </lineage>
</organism>
<comment type="catalytic activity">
    <reaction evidence="16 17">
        <text>a ubiquinone + NADH + 5 H(+)(in) = a ubiquinol + NAD(+) + 4 H(+)(out)</text>
        <dbReference type="Rhea" id="RHEA:29091"/>
        <dbReference type="Rhea" id="RHEA-COMP:9565"/>
        <dbReference type="Rhea" id="RHEA-COMP:9566"/>
        <dbReference type="ChEBI" id="CHEBI:15378"/>
        <dbReference type="ChEBI" id="CHEBI:16389"/>
        <dbReference type="ChEBI" id="CHEBI:17976"/>
        <dbReference type="ChEBI" id="CHEBI:57540"/>
        <dbReference type="ChEBI" id="CHEBI:57945"/>
        <dbReference type="EC" id="7.1.1.2"/>
    </reaction>
</comment>
<keyword evidence="7 17" id="KW-0812">Transmembrane</keyword>
<feature type="domain" description="NADH:quinone oxidoreductase/Mrp antiporter transmembrane" evidence="18">
    <location>
        <begin position="23"/>
        <end position="288"/>
    </location>
</feature>
<keyword evidence="11 17" id="KW-1133">Transmembrane helix</keyword>
<evidence type="ECO:0000256" key="11">
    <source>
        <dbReference type="ARBA" id="ARBA00022989"/>
    </source>
</evidence>
<comment type="subcellular location">
    <subcellularLocation>
        <location evidence="1 17">Mitochondrion inner membrane</location>
        <topology evidence="1 17">Multi-pass membrane protein</topology>
    </subcellularLocation>
</comment>
<evidence type="ECO:0000256" key="13">
    <source>
        <dbReference type="ARBA" id="ARBA00023075"/>
    </source>
</evidence>
<dbReference type="InterPro" id="IPR010933">
    <property type="entry name" value="NADH_DH_su2_C"/>
</dbReference>
<evidence type="ECO:0000256" key="5">
    <source>
        <dbReference type="ARBA" id="ARBA00022448"/>
    </source>
</evidence>
<dbReference type="PANTHER" id="PTHR46552:SF1">
    <property type="entry name" value="NADH-UBIQUINONE OXIDOREDUCTASE CHAIN 2"/>
    <property type="match status" value="1"/>
</dbReference>
<dbReference type="PRINTS" id="PR01436">
    <property type="entry name" value="NADHDHGNASE2"/>
</dbReference>
<dbReference type="AlphaFoldDB" id="Q94W25"/>
<proteinExistence type="inferred from homology"/>
<feature type="transmembrane region" description="Helical" evidence="17">
    <location>
        <begin position="92"/>
        <end position="112"/>
    </location>
</feature>
<dbReference type="EMBL" id="AF391539">
    <property type="protein sequence ID" value="AAL16640.1"/>
    <property type="molecule type" value="Genomic_DNA"/>
</dbReference>
<dbReference type="PANTHER" id="PTHR46552">
    <property type="entry name" value="NADH-UBIQUINONE OXIDOREDUCTASE CHAIN 2"/>
    <property type="match status" value="1"/>
</dbReference>
<keyword evidence="10 17" id="KW-0249">Electron transport</keyword>
<protein>
    <recommendedName>
        <fullName evidence="4 17">NADH-ubiquinone oxidoreductase chain 2</fullName>
        <ecNumber evidence="3 17">7.1.1.2</ecNumber>
    </recommendedName>
</protein>
<evidence type="ECO:0000256" key="3">
    <source>
        <dbReference type="ARBA" id="ARBA00012944"/>
    </source>
</evidence>
<evidence type="ECO:0000259" key="19">
    <source>
        <dbReference type="Pfam" id="PF06444"/>
    </source>
</evidence>
<evidence type="ECO:0000256" key="1">
    <source>
        <dbReference type="ARBA" id="ARBA00004448"/>
    </source>
</evidence>
<feature type="transmembrane region" description="Helical" evidence="17">
    <location>
        <begin position="199"/>
        <end position="224"/>
    </location>
</feature>
<evidence type="ECO:0000256" key="12">
    <source>
        <dbReference type="ARBA" id="ARBA00023027"/>
    </source>
</evidence>